<dbReference type="InterPro" id="IPR002686">
    <property type="entry name" value="Transposase_17"/>
</dbReference>
<dbReference type="Gene3D" id="3.30.70.1290">
    <property type="entry name" value="Transposase IS200-like"/>
    <property type="match status" value="1"/>
</dbReference>
<dbReference type="GO" id="GO:0004803">
    <property type="term" value="F:transposase activity"/>
    <property type="evidence" value="ECO:0007669"/>
    <property type="project" value="InterPro"/>
</dbReference>
<evidence type="ECO:0000313" key="2">
    <source>
        <dbReference type="EMBL" id="CBX31874.1"/>
    </source>
</evidence>
<proteinExistence type="predicted"/>
<evidence type="ECO:0000259" key="1">
    <source>
        <dbReference type="Pfam" id="PF01797"/>
    </source>
</evidence>
<organism evidence="2">
    <name type="scientific">uncultured Desulfobacterium sp</name>
    <dbReference type="NCBI Taxonomy" id="201089"/>
    <lineage>
        <taxon>Bacteria</taxon>
        <taxon>Pseudomonadati</taxon>
        <taxon>Thermodesulfobacteriota</taxon>
        <taxon>Desulfobacteria</taxon>
        <taxon>Desulfobacterales</taxon>
        <taxon>Desulfobacteriaceae</taxon>
        <taxon>Desulfobacterium</taxon>
        <taxon>environmental samples</taxon>
    </lineage>
</organism>
<dbReference type="SUPFAM" id="SSF143422">
    <property type="entry name" value="Transposase IS200-like"/>
    <property type="match status" value="1"/>
</dbReference>
<dbReference type="GO" id="GO:0006313">
    <property type="term" value="P:DNA transposition"/>
    <property type="evidence" value="ECO:0007669"/>
    <property type="project" value="InterPro"/>
</dbReference>
<dbReference type="GO" id="GO:0003677">
    <property type="term" value="F:DNA binding"/>
    <property type="evidence" value="ECO:0007669"/>
    <property type="project" value="InterPro"/>
</dbReference>
<protein>
    <recommendedName>
        <fullName evidence="1">Transposase IS200-like domain-containing protein</fullName>
    </recommendedName>
</protein>
<accession>E1YMT0</accession>
<sequence length="90" mass="10658">MPRIARMIVPDQKTVYHVMSRTAVEGYPFSDVEKNRLVDIIKHLSRIYFSDILGYCIMGNHFHLLVRMYPETGLSDEEVKKRYMLYCLLT</sequence>
<feature type="domain" description="Transposase IS200-like" evidence="1">
    <location>
        <begin position="14"/>
        <end position="76"/>
    </location>
</feature>
<name>E1YMT0_9BACT</name>
<dbReference type="Pfam" id="PF01797">
    <property type="entry name" value="Y1_Tnp"/>
    <property type="match status" value="1"/>
</dbReference>
<reference evidence="2" key="1">
    <citation type="journal article" date="2011" name="Environ. Microbiol.">
        <title>Genomic insights into the metabolic potential of the polycyclic aromatic hydrocarbon degrading sulfate-reducing Deltaproteobacterium N47.</title>
        <authorList>
            <person name="Bergmann F."/>
            <person name="Selesi D."/>
            <person name="Weinmaier T."/>
            <person name="Tischler P."/>
            <person name="Rattei T."/>
            <person name="Meckenstock R.U."/>
        </authorList>
    </citation>
    <scope>NUCLEOTIDE SEQUENCE</scope>
</reference>
<dbReference type="EMBL" id="FR695880">
    <property type="protein sequence ID" value="CBX31874.1"/>
    <property type="molecule type" value="Genomic_DNA"/>
</dbReference>
<gene>
    <name evidence="2" type="ORF">N47_O12930</name>
</gene>
<dbReference type="InterPro" id="IPR036515">
    <property type="entry name" value="Transposase_17_sf"/>
</dbReference>
<dbReference type="AlphaFoldDB" id="E1YMT0"/>